<evidence type="ECO:0000256" key="2">
    <source>
        <dbReference type="ARBA" id="ARBA00022723"/>
    </source>
</evidence>
<sequence>MLTPAENELLCRVEGDAPMGKIMRHYWMPACLSEEIPEADGKPIQVRLLGENFVAFRDSNGEVGVMDELCPHRRASLVMGRNEECGLRCLYHGWKMDRHGNIVDMPSEPPESPLKDKVKHRALPVKEWAGLVWVFLGEANSVPEFIPPAWAPNADTKVSIAKIKIPCNWAQILEGAIDSSHSSSLHSSDMVPSRVVQAEADDNAWYRPSTDKNPSMRSKSTEYGFHYAAIRRPIKKADTHSYVRTSVFVSPMTVLIPPNASYNVANINVPIDDTNTAFHFIGWGENAMDTEKWRAFLGATLGEHLDQNWVSKRNLSNWFQQDRQMMKDGNFTGIIGIPNQDMAMWITMGPIANRSEDTLGAGDAAVVEFRRYMMAQLSKYQEEGKAFEKSIFRKGPEQIIPSWQGIIPKETDWSDPQEREEKKLQQW</sequence>
<dbReference type="PROSITE" id="PS51296">
    <property type="entry name" value="RIESKE"/>
    <property type="match status" value="1"/>
</dbReference>
<dbReference type="InterPro" id="IPR045623">
    <property type="entry name" value="LigXa_C"/>
</dbReference>
<evidence type="ECO:0000256" key="6">
    <source>
        <dbReference type="SAM" id="MobiDB-lite"/>
    </source>
</evidence>
<dbReference type="AlphaFoldDB" id="A0A927GX20"/>
<dbReference type="InterPro" id="IPR036922">
    <property type="entry name" value="Rieske_2Fe-2S_sf"/>
</dbReference>
<evidence type="ECO:0000256" key="1">
    <source>
        <dbReference type="ARBA" id="ARBA00022714"/>
    </source>
</evidence>
<dbReference type="CDD" id="cd03479">
    <property type="entry name" value="Rieske_RO_Alpha_PhDO_like"/>
    <property type="match status" value="1"/>
</dbReference>
<keyword evidence="3" id="KW-0560">Oxidoreductase</keyword>
<keyword evidence="1" id="KW-0001">2Fe-2S</keyword>
<evidence type="ECO:0000256" key="3">
    <source>
        <dbReference type="ARBA" id="ARBA00023002"/>
    </source>
</evidence>
<keyword evidence="2" id="KW-0479">Metal-binding</keyword>
<protein>
    <submittedName>
        <fullName evidence="8">Rieske 2Fe-2S domain-containing protein</fullName>
    </submittedName>
</protein>
<reference evidence="8" key="1">
    <citation type="submission" date="2020-09" db="EMBL/GenBank/DDBJ databases">
        <authorList>
            <person name="Yoon J.-W."/>
        </authorList>
    </citation>
    <scope>NUCLEOTIDE SEQUENCE</scope>
    <source>
        <strain evidence="8">KMU-158</strain>
    </source>
</reference>
<dbReference type="InterPro" id="IPR017941">
    <property type="entry name" value="Rieske_2Fe-2S"/>
</dbReference>
<dbReference type="EMBL" id="JACXLD010000010">
    <property type="protein sequence ID" value="MBD2860060.1"/>
    <property type="molecule type" value="Genomic_DNA"/>
</dbReference>
<dbReference type="PANTHER" id="PTHR21266:SF59">
    <property type="entry name" value="BLR4922 PROTEIN"/>
    <property type="match status" value="1"/>
</dbReference>
<dbReference type="GO" id="GO:0016491">
    <property type="term" value="F:oxidoreductase activity"/>
    <property type="evidence" value="ECO:0007669"/>
    <property type="project" value="UniProtKB-KW"/>
</dbReference>
<dbReference type="Proteomes" id="UP000610558">
    <property type="component" value="Unassembled WGS sequence"/>
</dbReference>
<evidence type="ECO:0000313" key="9">
    <source>
        <dbReference type="Proteomes" id="UP000610558"/>
    </source>
</evidence>
<dbReference type="InterPro" id="IPR015881">
    <property type="entry name" value="ARHD_Rieske_2Fe_2S"/>
</dbReference>
<accession>A0A927GX20</accession>
<keyword evidence="4" id="KW-0408">Iron</keyword>
<feature type="region of interest" description="Disordered" evidence="6">
    <location>
        <begin position="408"/>
        <end position="427"/>
    </location>
</feature>
<keyword evidence="9" id="KW-1185">Reference proteome</keyword>
<dbReference type="Pfam" id="PF00355">
    <property type="entry name" value="Rieske"/>
    <property type="match status" value="1"/>
</dbReference>
<proteinExistence type="predicted"/>
<dbReference type="SUPFAM" id="SSF50022">
    <property type="entry name" value="ISP domain"/>
    <property type="match status" value="1"/>
</dbReference>
<dbReference type="GO" id="GO:0051537">
    <property type="term" value="F:2 iron, 2 sulfur cluster binding"/>
    <property type="evidence" value="ECO:0007669"/>
    <property type="project" value="UniProtKB-KW"/>
</dbReference>
<evidence type="ECO:0000256" key="5">
    <source>
        <dbReference type="ARBA" id="ARBA00023014"/>
    </source>
</evidence>
<evidence type="ECO:0000259" key="7">
    <source>
        <dbReference type="PROSITE" id="PS51296"/>
    </source>
</evidence>
<dbReference type="GO" id="GO:0005506">
    <property type="term" value="F:iron ion binding"/>
    <property type="evidence" value="ECO:0007669"/>
    <property type="project" value="InterPro"/>
</dbReference>
<evidence type="ECO:0000313" key="8">
    <source>
        <dbReference type="EMBL" id="MBD2860060.1"/>
    </source>
</evidence>
<dbReference type="PANTHER" id="PTHR21266">
    <property type="entry name" value="IRON-SULFUR DOMAIN CONTAINING PROTEIN"/>
    <property type="match status" value="1"/>
</dbReference>
<feature type="domain" description="Rieske" evidence="7">
    <location>
        <begin position="27"/>
        <end position="134"/>
    </location>
</feature>
<dbReference type="InterPro" id="IPR050584">
    <property type="entry name" value="Cholesterol_7-desaturase"/>
</dbReference>
<gene>
    <name evidence="8" type="ORF">IB286_13710</name>
</gene>
<evidence type="ECO:0000256" key="4">
    <source>
        <dbReference type="ARBA" id="ARBA00023004"/>
    </source>
</evidence>
<dbReference type="Pfam" id="PF19301">
    <property type="entry name" value="LigXa_C"/>
    <property type="match status" value="1"/>
</dbReference>
<keyword evidence="5" id="KW-0411">Iron-sulfur</keyword>
<dbReference type="PROSITE" id="PS00570">
    <property type="entry name" value="RING_HYDROXYL_ALPHA"/>
    <property type="match status" value="1"/>
</dbReference>
<dbReference type="SUPFAM" id="SSF55961">
    <property type="entry name" value="Bet v1-like"/>
    <property type="match status" value="1"/>
</dbReference>
<name>A0A927GX20_9GAMM</name>
<dbReference type="RefSeq" id="WP_008250861.1">
    <property type="nucleotide sequence ID" value="NZ_JACXLD010000010.1"/>
</dbReference>
<organism evidence="8 9">
    <name type="scientific">Spongiibacter pelagi</name>
    <dbReference type="NCBI Taxonomy" id="2760804"/>
    <lineage>
        <taxon>Bacteria</taxon>
        <taxon>Pseudomonadati</taxon>
        <taxon>Pseudomonadota</taxon>
        <taxon>Gammaproteobacteria</taxon>
        <taxon>Cellvibrionales</taxon>
        <taxon>Spongiibacteraceae</taxon>
        <taxon>Spongiibacter</taxon>
    </lineage>
</organism>
<feature type="compositionally biased region" description="Basic and acidic residues" evidence="6">
    <location>
        <begin position="409"/>
        <end position="427"/>
    </location>
</feature>
<dbReference type="Gene3D" id="2.102.10.10">
    <property type="entry name" value="Rieske [2Fe-2S] iron-sulphur domain"/>
    <property type="match status" value="1"/>
</dbReference>
<comment type="caution">
    <text evidence="8">The sequence shown here is derived from an EMBL/GenBank/DDBJ whole genome shotgun (WGS) entry which is preliminary data.</text>
</comment>